<evidence type="ECO:0000256" key="1">
    <source>
        <dbReference type="ARBA" id="ARBA00049400"/>
    </source>
</evidence>
<evidence type="ECO:0000256" key="2">
    <source>
        <dbReference type="PIRNR" id="PIRNR038972"/>
    </source>
</evidence>
<comment type="caution">
    <text evidence="5">The sequence shown here is derived from an EMBL/GenBank/DDBJ whole genome shotgun (WGS) entry which is preliminary data.</text>
</comment>
<comment type="pathway">
    <text evidence="2">tRNA modification; wybutosine-tRNA(Phe) biosynthesis.</text>
</comment>
<dbReference type="RefSeq" id="XP_064700069.1">
    <property type="nucleotide sequence ID" value="XM_064854810.1"/>
</dbReference>
<keyword evidence="2" id="KW-0949">S-adenosyl-L-methionine</keyword>
<organism evidence="5 6">
    <name type="scientific">Exophiala bonariae</name>
    <dbReference type="NCBI Taxonomy" id="1690606"/>
    <lineage>
        <taxon>Eukaryota</taxon>
        <taxon>Fungi</taxon>
        <taxon>Dikarya</taxon>
        <taxon>Ascomycota</taxon>
        <taxon>Pezizomycotina</taxon>
        <taxon>Eurotiomycetes</taxon>
        <taxon>Chaetothyriomycetidae</taxon>
        <taxon>Chaetothyriales</taxon>
        <taxon>Herpotrichiellaceae</taxon>
        <taxon>Exophiala</taxon>
    </lineage>
</organism>
<dbReference type="GO" id="GO:0030488">
    <property type="term" value="P:tRNA methylation"/>
    <property type="evidence" value="ECO:0007669"/>
    <property type="project" value="TreeGrafter"/>
</dbReference>
<name>A0AAV9MTW1_9EURO</name>
<dbReference type="EMBL" id="JAVRRD010000051">
    <property type="protein sequence ID" value="KAK5044405.1"/>
    <property type="molecule type" value="Genomic_DNA"/>
</dbReference>
<dbReference type="GeneID" id="89979431"/>
<dbReference type="GO" id="GO:0031591">
    <property type="term" value="P:wybutosine biosynthetic process"/>
    <property type="evidence" value="ECO:0007669"/>
    <property type="project" value="InterPro"/>
</dbReference>
<dbReference type="GO" id="GO:0008757">
    <property type="term" value="F:S-adenosylmethionine-dependent methyltransferase activity"/>
    <property type="evidence" value="ECO:0007669"/>
    <property type="project" value="InterPro"/>
</dbReference>
<dbReference type="PANTHER" id="PTHR23245:SF25">
    <property type="entry name" value="TRNA WYBUTOSINE-SYNTHESIZING PROTEIN 2 HOMOLOG"/>
    <property type="match status" value="1"/>
</dbReference>
<dbReference type="GO" id="GO:0102522">
    <property type="term" value="F:tRNA 4-demethylwyosine alpha-amino-alpha-carboxypropyltransferase activity"/>
    <property type="evidence" value="ECO:0007669"/>
    <property type="project" value="UniProtKB-EC"/>
</dbReference>
<comment type="catalytic activity">
    <reaction evidence="1">
        <text>4-demethylwyosine(37) in tRNA(Phe) + S-adenosyl-L-methionine = 4-demethyl-7-[(3S)-3-amino-3-carboxypropyl]wyosine(37) in tRNA(Phe) + S-methyl-5'-thioadenosine + H(+)</text>
        <dbReference type="Rhea" id="RHEA:36355"/>
        <dbReference type="Rhea" id="RHEA-COMP:10164"/>
        <dbReference type="Rhea" id="RHEA-COMP:10378"/>
        <dbReference type="ChEBI" id="CHEBI:15378"/>
        <dbReference type="ChEBI" id="CHEBI:17509"/>
        <dbReference type="ChEBI" id="CHEBI:59789"/>
        <dbReference type="ChEBI" id="CHEBI:64315"/>
        <dbReference type="ChEBI" id="CHEBI:73550"/>
        <dbReference type="EC" id="2.5.1.114"/>
    </reaction>
</comment>
<dbReference type="AlphaFoldDB" id="A0AAV9MTW1"/>
<dbReference type="InterPro" id="IPR029063">
    <property type="entry name" value="SAM-dependent_MTases_sf"/>
</dbReference>
<evidence type="ECO:0000313" key="5">
    <source>
        <dbReference type="EMBL" id="KAK5044405.1"/>
    </source>
</evidence>
<dbReference type="PROSITE" id="PS51684">
    <property type="entry name" value="SAM_MT_TRM5_TYW2"/>
    <property type="match status" value="1"/>
</dbReference>
<dbReference type="InterPro" id="IPR026274">
    <property type="entry name" value="tRNA_wybutosine_synth_prot_2"/>
</dbReference>
<dbReference type="SUPFAM" id="SSF53335">
    <property type="entry name" value="S-adenosyl-L-methionine-dependent methyltransferases"/>
    <property type="match status" value="1"/>
</dbReference>
<sequence>MASSSEMPEARPRHRRPKQQANPLKKGILLFLAAKRVTVQDHVSPQEDEQPTLRIADLPKRFTIYPPLLLLPYNFRTHSPPWQVFYEALSEEEKAVLLRHVVEGGFEGMGISRVAINAPIAADEIGDAQAQAEASCGGTVKTENVLRSPSHLLPIFGDWGAAKTTESGSKPATEDFERAFWVSASQHRGITQCWAPIYTMFSRGNVSEKARILGVDAGLGQSRSSFQGLAQSELGEDVNCVDVVDFYVGIGYFAFCYLQRDVRTVWGWDINPWSIEGLRRGCEANGWRCLVVLVDNEGRLQGMTVRELAEIWVESTTIGGGAEIRCVAFLGDNKWSVPLMLALHEELKARSPSHRGLNVRHANMGLLPSSRGTWEHATVLSLKTDARAKGSWLHVHENVDIIQIDAWKVKVVHEIETLTKLSDRGSKNRISCVGVHEVKTYAPGVMHCVFDIQIKPYH</sequence>
<dbReference type="Gene3D" id="3.40.50.150">
    <property type="entry name" value="Vaccinia Virus protein VP39"/>
    <property type="match status" value="1"/>
</dbReference>
<protein>
    <recommendedName>
        <fullName evidence="2">tRNA wybutosine-synthesizing protein 2</fullName>
        <shortName evidence="2">tRNA-yW-synthesizing protein 2</shortName>
    </recommendedName>
    <alternativeName>
        <fullName evidence="2">tRNA(Phe) (4-demethylwyosine(37)-C(7)) aminocarboxypropyltransferase</fullName>
    </alternativeName>
</protein>
<keyword evidence="2" id="KW-0808">Transferase</keyword>
<dbReference type="PIRSF" id="PIRSF038972">
    <property type="entry name" value="Trm12"/>
    <property type="match status" value="1"/>
</dbReference>
<keyword evidence="2" id="KW-0963">Cytoplasm</keyword>
<evidence type="ECO:0000313" key="6">
    <source>
        <dbReference type="Proteomes" id="UP001358417"/>
    </source>
</evidence>
<dbReference type="Proteomes" id="UP001358417">
    <property type="component" value="Unassembled WGS sequence"/>
</dbReference>
<comment type="similarity">
    <text evidence="2">Belongs to the class I-like SAM-binding methyltransferase superfamily. TRM5/TYW2 family.</text>
</comment>
<dbReference type="GO" id="GO:0005737">
    <property type="term" value="C:cytoplasm"/>
    <property type="evidence" value="ECO:0007669"/>
    <property type="project" value="UniProtKB-SubCell"/>
</dbReference>
<feature type="region of interest" description="Disordered" evidence="3">
    <location>
        <begin position="1"/>
        <end position="24"/>
    </location>
</feature>
<feature type="domain" description="SAM-dependent methyltransferase TRM5/TYW2-type" evidence="4">
    <location>
        <begin position="189"/>
        <end position="456"/>
    </location>
</feature>
<accession>A0AAV9MTW1</accession>
<dbReference type="PANTHER" id="PTHR23245">
    <property type="entry name" value="TRNA METHYLTRANSFERASE"/>
    <property type="match status" value="1"/>
</dbReference>
<keyword evidence="2" id="KW-0819">tRNA processing</keyword>
<keyword evidence="6" id="KW-1185">Reference proteome</keyword>
<reference evidence="5 6" key="1">
    <citation type="submission" date="2023-08" db="EMBL/GenBank/DDBJ databases">
        <title>Black Yeasts Isolated from many extreme environments.</title>
        <authorList>
            <person name="Coleine C."/>
            <person name="Stajich J.E."/>
            <person name="Selbmann L."/>
        </authorList>
    </citation>
    <scope>NUCLEOTIDE SEQUENCE [LARGE SCALE GENOMIC DNA]</scope>
    <source>
        <strain evidence="5 6">CCFEE 5792</strain>
    </source>
</reference>
<evidence type="ECO:0000259" key="4">
    <source>
        <dbReference type="PROSITE" id="PS51684"/>
    </source>
</evidence>
<dbReference type="InterPro" id="IPR030382">
    <property type="entry name" value="MeTrfase_TRM5/TYW2"/>
</dbReference>
<proteinExistence type="inferred from homology"/>
<dbReference type="GO" id="GO:0008175">
    <property type="term" value="F:tRNA methyltransferase activity"/>
    <property type="evidence" value="ECO:0007669"/>
    <property type="project" value="TreeGrafter"/>
</dbReference>
<gene>
    <name evidence="5" type="ORF">LTR84_011277</name>
</gene>
<evidence type="ECO:0000256" key="3">
    <source>
        <dbReference type="SAM" id="MobiDB-lite"/>
    </source>
</evidence>
<comment type="subcellular location">
    <subcellularLocation>
        <location evidence="2">Cytoplasm</location>
    </subcellularLocation>
</comment>
<comment type="function">
    <text evidence="2">S-adenosyl-L-methionine-dependent transferase that acts as a component of the wybutosine biosynthesis pathway. Wybutosine is a hyper modified guanosine with a tricyclic base found at the 3'-position adjacent to the anticodon of eukaryotic phenylalanine tRNA. Catalyzes the transfer of the alpha-amino-alpha-carboxypropyl (acp) group from S-adenosyl-L-methionine to the C-7 position of 4-demethylwyosine (imG-14) to produce wybutosine-86.</text>
</comment>